<dbReference type="EMBL" id="JAINUF010000017">
    <property type="protein sequence ID" value="KAJ8339035.1"/>
    <property type="molecule type" value="Genomic_DNA"/>
</dbReference>
<protein>
    <submittedName>
        <fullName evidence="1">Uncharacterized protein</fullName>
    </submittedName>
</protein>
<evidence type="ECO:0000313" key="1">
    <source>
        <dbReference type="EMBL" id="KAJ8339035.1"/>
    </source>
</evidence>
<accession>A0A9Q1EHR7</accession>
<reference evidence="1" key="1">
    <citation type="journal article" date="2023" name="Science">
        <title>Genome structures resolve the early diversification of teleost fishes.</title>
        <authorList>
            <person name="Parey E."/>
            <person name="Louis A."/>
            <person name="Montfort J."/>
            <person name="Bouchez O."/>
            <person name="Roques C."/>
            <person name="Iampietro C."/>
            <person name="Lluch J."/>
            <person name="Castinel A."/>
            <person name="Donnadieu C."/>
            <person name="Desvignes T."/>
            <person name="Floi Bucao C."/>
            <person name="Jouanno E."/>
            <person name="Wen M."/>
            <person name="Mejri S."/>
            <person name="Dirks R."/>
            <person name="Jansen H."/>
            <person name="Henkel C."/>
            <person name="Chen W.J."/>
            <person name="Zahm M."/>
            <person name="Cabau C."/>
            <person name="Klopp C."/>
            <person name="Thompson A.W."/>
            <person name="Robinson-Rechavi M."/>
            <person name="Braasch I."/>
            <person name="Lecointre G."/>
            <person name="Bobe J."/>
            <person name="Postlethwait J.H."/>
            <person name="Berthelot C."/>
            <person name="Roest Crollius H."/>
            <person name="Guiguen Y."/>
        </authorList>
    </citation>
    <scope>NUCLEOTIDE SEQUENCE</scope>
    <source>
        <strain evidence="1">WJC10195</strain>
    </source>
</reference>
<organism evidence="1 2">
    <name type="scientific">Synaphobranchus kaupii</name>
    <name type="common">Kaup's arrowtooth eel</name>
    <dbReference type="NCBI Taxonomy" id="118154"/>
    <lineage>
        <taxon>Eukaryota</taxon>
        <taxon>Metazoa</taxon>
        <taxon>Chordata</taxon>
        <taxon>Craniata</taxon>
        <taxon>Vertebrata</taxon>
        <taxon>Euteleostomi</taxon>
        <taxon>Actinopterygii</taxon>
        <taxon>Neopterygii</taxon>
        <taxon>Teleostei</taxon>
        <taxon>Anguilliformes</taxon>
        <taxon>Synaphobranchidae</taxon>
        <taxon>Synaphobranchus</taxon>
    </lineage>
</organism>
<dbReference type="AlphaFoldDB" id="A0A9Q1EHR7"/>
<evidence type="ECO:0000313" key="2">
    <source>
        <dbReference type="Proteomes" id="UP001152622"/>
    </source>
</evidence>
<keyword evidence="2" id="KW-1185">Reference proteome</keyword>
<proteinExistence type="predicted"/>
<gene>
    <name evidence="1" type="ORF">SKAU_G00358210</name>
</gene>
<dbReference type="Proteomes" id="UP001152622">
    <property type="component" value="Chromosome 17"/>
</dbReference>
<sequence>MAKGSFSPVSGDKLFQDKHAFPHNRAPVKFLRPNMALWSRGPPRTLALDSASENSALFPQEKKGWSLAQKRPKTCIGGLFLEVTGKRFLVPVRLSAPTFKPSCKRILCVDALADGDRSSTAVAADHRTTSSAEITALMSTSRPLVQTPQMFTLSVMSSAGLKSGRGSAMTSAAVFIKLQQPLCQHPPLSASTPI</sequence>
<name>A0A9Q1EHR7_SYNKA</name>
<comment type="caution">
    <text evidence="1">The sequence shown here is derived from an EMBL/GenBank/DDBJ whole genome shotgun (WGS) entry which is preliminary data.</text>
</comment>